<dbReference type="GO" id="GO:0005524">
    <property type="term" value="F:ATP binding"/>
    <property type="evidence" value="ECO:0007669"/>
    <property type="project" value="UniProtKB-KW"/>
</dbReference>
<name>A0A1H2ZM86_9FLAO</name>
<evidence type="ECO:0000256" key="7">
    <source>
        <dbReference type="ARBA" id="ARBA00022842"/>
    </source>
</evidence>
<gene>
    <name evidence="9" type="ORF">SAMN05444420_11113</name>
</gene>
<dbReference type="EMBL" id="FNND01000011">
    <property type="protein sequence ID" value="SDX18497.1"/>
    <property type="molecule type" value="Genomic_DNA"/>
</dbReference>
<dbReference type="InterPro" id="IPR041633">
    <property type="entry name" value="Polbeta"/>
</dbReference>
<keyword evidence="4" id="KW-0479">Metal-binding</keyword>
<dbReference type="AlphaFoldDB" id="A0A1H2ZM86"/>
<keyword evidence="10" id="KW-1185">Reference proteome</keyword>
<evidence type="ECO:0000259" key="8">
    <source>
        <dbReference type="Pfam" id="PF18765"/>
    </source>
</evidence>
<proteinExistence type="predicted"/>
<evidence type="ECO:0000256" key="5">
    <source>
        <dbReference type="ARBA" id="ARBA00022741"/>
    </source>
</evidence>
<dbReference type="Gene3D" id="3.30.460.10">
    <property type="entry name" value="Beta Polymerase, domain 2"/>
    <property type="match status" value="1"/>
</dbReference>
<dbReference type="PANTHER" id="PTHR33571:SF12">
    <property type="entry name" value="BSL3053 PROTEIN"/>
    <property type="match status" value="1"/>
</dbReference>
<dbReference type="GO" id="GO:0016779">
    <property type="term" value="F:nucleotidyltransferase activity"/>
    <property type="evidence" value="ECO:0007669"/>
    <property type="project" value="UniProtKB-KW"/>
</dbReference>
<evidence type="ECO:0000256" key="4">
    <source>
        <dbReference type="ARBA" id="ARBA00022723"/>
    </source>
</evidence>
<dbReference type="GO" id="GO:0046872">
    <property type="term" value="F:metal ion binding"/>
    <property type="evidence" value="ECO:0007669"/>
    <property type="project" value="UniProtKB-KW"/>
</dbReference>
<reference evidence="9 10" key="1">
    <citation type="submission" date="2016-10" db="EMBL/GenBank/DDBJ databases">
        <authorList>
            <person name="Varghese N."/>
            <person name="Submissions S."/>
        </authorList>
    </citation>
    <scope>NUCLEOTIDE SEQUENCE [LARGE SCALE GENOMIC DNA]</scope>
    <source>
        <strain evidence="9 10">DSM 11449</strain>
    </source>
</reference>
<dbReference type="GeneID" id="85016087"/>
<dbReference type="RefSeq" id="WP_016421250.1">
    <property type="nucleotide sequence ID" value="NZ_FNND01000011.1"/>
</dbReference>
<keyword evidence="2" id="KW-0808">Transferase</keyword>
<keyword evidence="7" id="KW-0460">Magnesium</keyword>
<dbReference type="Pfam" id="PF18765">
    <property type="entry name" value="Polbeta"/>
    <property type="match status" value="1"/>
</dbReference>
<comment type="cofactor">
    <cofactor evidence="1">
        <name>Mg(2+)</name>
        <dbReference type="ChEBI" id="CHEBI:18420"/>
    </cofactor>
</comment>
<evidence type="ECO:0000256" key="6">
    <source>
        <dbReference type="ARBA" id="ARBA00022840"/>
    </source>
</evidence>
<accession>A0A1H2ZM86</accession>
<protein>
    <recommendedName>
        <fullName evidence="8">Polymerase beta nucleotidyltransferase domain-containing protein</fullName>
    </recommendedName>
</protein>
<dbReference type="CDD" id="cd05403">
    <property type="entry name" value="NT_KNTase_like"/>
    <property type="match status" value="1"/>
</dbReference>
<dbReference type="OrthoDB" id="9793933at2"/>
<keyword evidence="5" id="KW-0547">Nucleotide-binding</keyword>
<keyword evidence="3" id="KW-0548">Nucleotidyltransferase</keyword>
<organism evidence="9 10">
    <name type="scientific">Capnocytophaga granulosa</name>
    <dbReference type="NCBI Taxonomy" id="45242"/>
    <lineage>
        <taxon>Bacteria</taxon>
        <taxon>Pseudomonadati</taxon>
        <taxon>Bacteroidota</taxon>
        <taxon>Flavobacteriia</taxon>
        <taxon>Flavobacteriales</taxon>
        <taxon>Flavobacteriaceae</taxon>
        <taxon>Capnocytophaga</taxon>
    </lineage>
</organism>
<evidence type="ECO:0000313" key="9">
    <source>
        <dbReference type="EMBL" id="SDX18497.1"/>
    </source>
</evidence>
<feature type="domain" description="Polymerase beta nucleotidyltransferase" evidence="8">
    <location>
        <begin position="11"/>
        <end position="99"/>
    </location>
</feature>
<dbReference type="SUPFAM" id="SSF81301">
    <property type="entry name" value="Nucleotidyltransferase"/>
    <property type="match status" value="1"/>
</dbReference>
<evidence type="ECO:0000313" key="10">
    <source>
        <dbReference type="Proteomes" id="UP000182771"/>
    </source>
</evidence>
<dbReference type="InterPro" id="IPR043519">
    <property type="entry name" value="NT_sf"/>
</dbReference>
<sequence length="100" mass="11977">MNSILKNQLDTIRSLCERYRVKTLYVFGSVLTPNFDTHSDIDLLVDFLDQDALQYASNYFQFKFELEKLFNRKIDLLEERALKNPYFIENINQKKQLLYG</sequence>
<evidence type="ECO:0000256" key="3">
    <source>
        <dbReference type="ARBA" id="ARBA00022695"/>
    </source>
</evidence>
<evidence type="ECO:0000256" key="2">
    <source>
        <dbReference type="ARBA" id="ARBA00022679"/>
    </source>
</evidence>
<keyword evidence="6" id="KW-0067">ATP-binding</keyword>
<dbReference type="PANTHER" id="PTHR33571">
    <property type="entry name" value="SSL8005 PROTEIN"/>
    <property type="match status" value="1"/>
</dbReference>
<dbReference type="InterPro" id="IPR052038">
    <property type="entry name" value="Type-VII_TA_antitoxin"/>
</dbReference>
<dbReference type="Proteomes" id="UP000182771">
    <property type="component" value="Unassembled WGS sequence"/>
</dbReference>
<evidence type="ECO:0000256" key="1">
    <source>
        <dbReference type="ARBA" id="ARBA00001946"/>
    </source>
</evidence>
<comment type="caution">
    <text evidence="9">The sequence shown here is derived from an EMBL/GenBank/DDBJ whole genome shotgun (WGS) entry which is preliminary data.</text>
</comment>